<evidence type="ECO:0000313" key="1">
    <source>
        <dbReference type="EMBL" id="SOB92431.1"/>
    </source>
</evidence>
<sequence>MSKGERALHVKLERINSMKRLIIITLCIASIGLMACKEAEQDEINEPIYSPTEEIEVEVPELEEPVQEYSMSSLIVMVEDGTTEEQIQELCNAYNLEVMYKYDVISGYALSIKDTINDQQLDSLIESIESYSFVTAVEKDSIIQLDDVEE</sequence>
<evidence type="ECO:0000313" key="2">
    <source>
        <dbReference type="Proteomes" id="UP000219563"/>
    </source>
</evidence>
<evidence type="ECO:0008006" key="3">
    <source>
        <dbReference type="Google" id="ProtNLM"/>
    </source>
</evidence>
<dbReference type="Proteomes" id="UP000219563">
    <property type="component" value="Unassembled WGS sequence"/>
</dbReference>
<gene>
    <name evidence="1" type="ORF">SAMN02910411_0917</name>
</gene>
<dbReference type="AlphaFoldDB" id="A0A285REC2"/>
<dbReference type="EMBL" id="OBMR01000002">
    <property type="protein sequence ID" value="SOB92431.1"/>
    <property type="molecule type" value="Genomic_DNA"/>
</dbReference>
<name>A0A285REC2_9FIRM</name>
<organism evidence="1 2">
    <name type="scientific">Pseudobutyrivibrio ruminis DSM 9787</name>
    <dbReference type="NCBI Taxonomy" id="1123011"/>
    <lineage>
        <taxon>Bacteria</taxon>
        <taxon>Bacillati</taxon>
        <taxon>Bacillota</taxon>
        <taxon>Clostridia</taxon>
        <taxon>Lachnospirales</taxon>
        <taxon>Lachnospiraceae</taxon>
        <taxon>Pseudobutyrivibrio</taxon>
    </lineage>
</organism>
<reference evidence="1 2" key="1">
    <citation type="submission" date="2017-08" db="EMBL/GenBank/DDBJ databases">
        <authorList>
            <person name="de Groot N.N."/>
        </authorList>
    </citation>
    <scope>NUCLEOTIDE SEQUENCE [LARGE SCALE GENOMIC DNA]</scope>
    <source>
        <strain evidence="1 2">DSM 9787</strain>
    </source>
</reference>
<protein>
    <recommendedName>
        <fullName evidence="3">Inhibitor I9 domain-containing protein</fullName>
    </recommendedName>
</protein>
<accession>A0A285REC2</accession>
<proteinExistence type="predicted"/>